<dbReference type="EMBL" id="PQXF01000037">
    <property type="protein sequence ID" value="PXF58351.1"/>
    <property type="molecule type" value="Genomic_DNA"/>
</dbReference>
<organism evidence="1 2">
    <name type="scientific">Candidatus Methanogaster sp</name>
    <dbReference type="NCBI Taxonomy" id="3386292"/>
    <lineage>
        <taxon>Archaea</taxon>
        <taxon>Methanobacteriati</taxon>
        <taxon>Methanobacteriota</taxon>
        <taxon>Stenosarchaea group</taxon>
        <taxon>Methanomicrobia</taxon>
        <taxon>Methanosarcinales</taxon>
        <taxon>ANME-2 cluster</taxon>
        <taxon>Candidatus Methanogasteraceae</taxon>
        <taxon>Candidatus Methanogaster</taxon>
    </lineage>
</organism>
<reference evidence="1" key="1">
    <citation type="submission" date="2018-01" db="EMBL/GenBank/DDBJ databases">
        <authorList>
            <person name="Krukenberg V."/>
        </authorList>
    </citation>
    <scope>NUCLEOTIDE SEQUENCE</scope>
    <source>
        <strain evidence="1">E20ANME2</strain>
    </source>
</reference>
<evidence type="ECO:0000313" key="2">
    <source>
        <dbReference type="Proteomes" id="UP000248329"/>
    </source>
</evidence>
<accession>A0AC61KZU3</accession>
<evidence type="ECO:0000313" key="1">
    <source>
        <dbReference type="EMBL" id="PXF58351.1"/>
    </source>
</evidence>
<sequence>MKIRHLLLGLMICVAGIDAIDLSGGYLDDQNTAQLTPFLIFGHVLYEDGAPCNSPNVSMTNLNTGAAWYADTVSDSNFYQTLLTLVDVSAGDVIRWSTTDGTVFDTANCTVDQGDIEGGGIFDFDVILQSIAPGIIGYSPESPVHDIENATRTFNITIDQVVDVAWRINGSPIHTNKSVTDASYTHTNVAIGVWNISANVSNANGTDMQEWIWDVVSATALPPAAPFMVCGWVNYEGGGVCEDHAVNITNLNASTRWQAETRAGYGYHELILDSGDVSAGNVLEFNVTDGAVVNTTNYMIDLSNLDSGGIFGFNMTLQSMAPRIIGYAPESPVYDAENVTRRFNITIDQVVNVTWLINGTEVQTDGSVTDASYTNISAAIGVWNVSARASNENGAAMQEWLWNVTKLLPPNITSFAPPSPVRDMENATRRFDITIDQVVNVTWLINETNVQTNESVADASYTTSAVLGVRNVSAIVTNQNGTDTQEWIWHVTPYVPPPSPIFVIYGNVFYVDNTPVDAPCVVVTNQDTGRWFVADNLSGSNFYQIITDASEMRANDTLLIDASKAGVLVENGSVEHTVTLNEGRSGAVRVNINRGLVDLQVVAISAPTYIFDGRNNTINATIANNGTTDSGRFNVSLAADGVVVDKADIESLDIGCVANVAFNWIPFWSGNHTLTVTADSDGEIDESDEANNATSVDVFVGVPDFTVIDVTPDPGYCVIGDTVRIDASVANVGDMGETAVVKFYDNGTFNPNITRSWNEWEGYYGIWYNDTIALPGALAIRLHFSNIGSDSTIHIYDKNGSKVDVKSDVTWTDWIPGDVLRIEEQFATFTIDRYQALIANKTINLTAGEEKIVTASYRNATQGFHDLYVAIDPHNTVPEYDETNNSCAAQVYVEGFDLEVVDFTVPLDDLYVDDVVNITAIIENHGTVDAGSFTVVFEDELVGGDTTIFNETLVPSLSAGSSINITVPWNLTGMGTSEGDCEHNITVGIPLGTSSSSRHWPKDDNNMANNILLGYVEIPILAKYDFTVETVTVAPSEIREGEVVNITAIIGNHGHRGGNVSVGFYIDMWGNILGREVVPLAYCDCLGAARGWSRDNVSNATGRYIRIGSGDAWVDVNDTNTTSITWNADTAEGNHTIMVVADPDERLDEYNPDAEADTNDIENWDFGNNMQNCSLNITPPDLLSITSLDLPADADVGGMVGITAGIGNNEDVPANSTLWWVVEGDDKSDPKTLSGGSKSANWPITQPQPGAVMMRVHFSYVRMYYAGIRGHNWVAGVDVVDANGQNLYSQSNDSIHGESTETNIWTKWGSGDTLTIKPYVKDYGGVTCAIDKYQVVIGNETITLDANEQKFCSAIWNATIPPGNYTVWADVEDQNMSAAMFVNGTDLAVTDLSVPGEVFDGDNVSINTTIANLGRMDAGGFTVEIYDQWTDWGSYKEPVAVKSFSGLKAGGSRSISVPWTASLKNGTPVSHNHTIRVVVTPYDGLPEVDPENNNNETSVYVKKSRDLSVVNLTFAVDNRTCDPSELVLGDNVTMTAAVDVTNLANCGGTLDVGFYFTDEYYGYYNPDPPDERLIGATVPVSFDLGNGTEYATLNWRIDNFGDVKVPGDNYITVVADPNDKVLEFEDRDNKFCQPIYVRSPDLVVTDITFDSENYEVGDLVNITAGVGNLGDKNESNVTVAYVLSREDEHIELYDYPNDWNYTYTIHAPCVHKMRIHLEMFMRVSCDHLYVYDADGDEIAHYKQPTGWRNNKPFRHTTPWADGDNITVKLVSGSGGSAGNARGFLIDRVDMRLDDRTSVGIDDYKHRSVIWNASRAGKYDVTVTIDPEDEIPEHDELNNAQARTIEVQGADLTVSNIALTINGEAASLIKHGDPVNITATIANIGIRDADNVNVSFSIGDDQINKVNIDLSKGDSINISALWNTSPRDYIGDHTIEVFADCDHAIPETNELNNTLTEDVHVYTPELSGLYISWHPPNPLDEDIVMINATITNSGHIPAEDFTVLRYYDQPGELIYSKTDTSSISACPNASRTYDGAELVYVRITDTNIHQGDLIVYDGGGREVARPIEPCWIPVPGDTARVKGTGSNYGGKICIIHFYAVYPGDLSKVERLDAGSTANISIVREVTSFNHTITVFIDPEDNVPENIETDNSISATMYVIPTRDFTVMNVTAAETSLSDTDTTMITATIANIGIRNGTTNVSFIDYEKERRTYSYWFGKRIAGETDGRYRPPYAPVDPPGRSTTIHRPGADAIEIDNCGYRTWKEEGPRGEIWVYDGAGKAVWHYHGAGWGDNFGGAIPWVEGDTAIIREVGNSRFDLYGYTTIDEFNRTEVTLNATDTWNESRTLTSIRNASTGDHIITVIADPDDEIGEIDELNNNESILIHVNASRDPALINLTNTPLNPSDGDDVAITAEVRNNGNKTANFTIDFWENTSKRYETDSSHIHVPGASFVDIHLDYRWDYGCIADECGYIPRNNVWLGGSLGDTIEVLRPRYGALYVCGVRMYSGPAGDYGDWHDHVNRIQYMKLMNRTHVSLAPNETRNVIAIWEKMSISDAPEYSVIVIVDPEDEIDEIDESNNAMEREIVMNYPDFEIGHFASPTKKTIDARVTIRNTGIGGADDVNVTFELARRDDYLLSGGSNPRYTVRHDKTAHDDQDANHIRVHFDNITVGGGNLKIAKSIRDLYGRGRVIKKYVEDVENVWGPWVEGNKLAIGCNAKSFEIDMYEWGDVEEDEIDHISAYGSKLLKIKMPEGWKYTGPQNMTVRVDPDDEFLEMDEENNEETVIVYKDLAADGITFVSPEDDKLSLDVVEFAVDVTIENVRTLGDDGMALPISNFNVTLEFRHPNGTLVFNVTEHVDETLYVRDSIDVPFTFESDRFNGTYGNLTVNAEADSSHDINELNEDLFVYGEENNKYTRDVHIYERSGYTGGGELINIEQGEVNCRVMYTIGDSTYSRLVPGGTVTVEYANVTSDGVDDIEFARLFVYWATYHVDSSGYVPELADVDVAFNGHSLVKAGNYSDNPGATTQNYGYGLYSYEVADYITSDANDATVTNNADWAMGVSAIGLLVVYEDEDEPLTKYWVNEGADLMMAANNNYLTGLSNDDCITTAQFKEVDREDTENVNAKLLTVMGMYLSYGRSNLFSDEGDALEFNDQSVGSLIGTGHWDDHYQGSGIALTSPKWVDVADHLERGNNLAEVHSTGNYMLANNAFLRLIFPPDLNIINMTAPESTVVGAHHSINVTIRNDGRSDAHDFNVTFYIDEKQIDLDPLRLSDHLGPFDLAAGENMTLHLHNWTPMMLMHVYNLTAAVDVLSGEDWTEIETDNNAMTKHVTIEEGGFGNQTGPRGTGGGRNPTGGEFTEEVTGRVLSRMISSLIDGGGGGAGMFSALEWVMKGAVWLVLLLFVYAGYRMEQRSYGRASRGLRHLDLHAM</sequence>
<proteinExistence type="predicted"/>
<comment type="caution">
    <text evidence="1">The sequence shown here is derived from an EMBL/GenBank/DDBJ whole genome shotgun (WGS) entry which is preliminary data.</text>
</comment>
<gene>
    <name evidence="1" type="ORF">C4B59_13370</name>
</gene>
<name>A0AC61KZU3_9EURY</name>
<protein>
    <submittedName>
        <fullName evidence="1">Uncharacterized protein</fullName>
    </submittedName>
</protein>
<dbReference type="Proteomes" id="UP000248329">
    <property type="component" value="Unassembled WGS sequence"/>
</dbReference>